<dbReference type="KEGG" id="dpe:6599041"/>
<dbReference type="Gene3D" id="2.60.120.620">
    <property type="entry name" value="q2cbj1_9rhob like domain"/>
    <property type="match status" value="1"/>
</dbReference>
<evidence type="ECO:0000256" key="7">
    <source>
        <dbReference type="SAM" id="SignalP"/>
    </source>
</evidence>
<dbReference type="InterPro" id="IPR011990">
    <property type="entry name" value="TPR-like_helical_dom_sf"/>
</dbReference>
<feature type="signal peptide" evidence="7">
    <location>
        <begin position="1"/>
        <end position="21"/>
    </location>
</feature>
<evidence type="ECO:0000256" key="1">
    <source>
        <dbReference type="ARBA" id="ARBA00001961"/>
    </source>
</evidence>
<dbReference type="eggNOG" id="KOG1591">
    <property type="taxonomic scope" value="Eukaryota"/>
</dbReference>
<organism evidence="10">
    <name type="scientific">Drosophila persimilis</name>
    <name type="common">Fruit fly</name>
    <dbReference type="NCBI Taxonomy" id="7234"/>
    <lineage>
        <taxon>Eukaryota</taxon>
        <taxon>Metazoa</taxon>
        <taxon>Ecdysozoa</taxon>
        <taxon>Arthropoda</taxon>
        <taxon>Hexapoda</taxon>
        <taxon>Insecta</taxon>
        <taxon>Pterygota</taxon>
        <taxon>Neoptera</taxon>
        <taxon>Endopterygota</taxon>
        <taxon>Diptera</taxon>
        <taxon>Brachycera</taxon>
        <taxon>Muscomorpha</taxon>
        <taxon>Ephydroidea</taxon>
        <taxon>Drosophilidae</taxon>
        <taxon>Drosophila</taxon>
        <taxon>Sophophora</taxon>
    </lineage>
</organism>
<feature type="domain" description="Prolyl 4-hydroxylase alpha subunit" evidence="8">
    <location>
        <begin position="326"/>
        <end position="482"/>
    </location>
</feature>
<dbReference type="PhylomeDB" id="B4GZX9"/>
<dbReference type="GO" id="GO:0031418">
    <property type="term" value="F:L-ascorbic acid binding"/>
    <property type="evidence" value="ECO:0007669"/>
    <property type="project" value="UniProtKB-KW"/>
</dbReference>
<evidence type="ECO:0000256" key="5">
    <source>
        <dbReference type="ARBA" id="ARBA00023002"/>
    </source>
</evidence>
<name>B4GZX9_DROPE</name>
<proteinExistence type="predicted"/>
<dbReference type="OMA" id="YETAEYW"/>
<dbReference type="PANTHER" id="PTHR10869">
    <property type="entry name" value="PROLYL 4-HYDROXYLASE ALPHA SUBUNIT"/>
    <property type="match status" value="1"/>
</dbReference>
<keyword evidence="2" id="KW-0479">Metal-binding</keyword>
<evidence type="ECO:0000256" key="2">
    <source>
        <dbReference type="ARBA" id="ARBA00022723"/>
    </source>
</evidence>
<keyword evidence="6" id="KW-0408">Iron</keyword>
<dbReference type="Gene3D" id="1.25.40.10">
    <property type="entry name" value="Tetratricopeptide repeat domain"/>
    <property type="match status" value="1"/>
</dbReference>
<dbReference type="InterPro" id="IPR045054">
    <property type="entry name" value="P4HA-like"/>
</dbReference>
<evidence type="ECO:0000259" key="8">
    <source>
        <dbReference type="SMART" id="SM00702"/>
    </source>
</evidence>
<keyword evidence="4" id="KW-0223">Dioxygenase</keyword>
<keyword evidence="7" id="KW-0732">Signal</keyword>
<gene>
    <name evidence="9" type="primary">Dper\GL22696</name>
    <name evidence="9" type="ORF">Dper_GL22696</name>
</gene>
<accession>B4GZX9</accession>
<keyword evidence="3" id="KW-0847">Vitamin C</keyword>
<dbReference type="SMR" id="B4GZX9"/>
<evidence type="ECO:0000256" key="6">
    <source>
        <dbReference type="ARBA" id="ARBA00023004"/>
    </source>
</evidence>
<dbReference type="Proteomes" id="UP000008744">
    <property type="component" value="Unassembled WGS sequence"/>
</dbReference>
<dbReference type="EMBL" id="CH479199">
    <property type="protein sequence ID" value="EDW29556.1"/>
    <property type="molecule type" value="Genomic_DNA"/>
</dbReference>
<dbReference type="SMART" id="SM00702">
    <property type="entry name" value="P4Hc"/>
    <property type="match status" value="1"/>
</dbReference>
<dbReference type="SUPFAM" id="SSF48452">
    <property type="entry name" value="TPR-like"/>
    <property type="match status" value="1"/>
</dbReference>
<dbReference type="PANTHER" id="PTHR10869:SF244">
    <property type="entry name" value="PROLYL 4-HYDROXYLASE SUBUNIT ALPHA-2"/>
    <property type="match status" value="1"/>
</dbReference>
<dbReference type="OrthoDB" id="420380at2759"/>
<dbReference type="HOGENOM" id="CLU_625956_0_0_1"/>
<dbReference type="GO" id="GO:0005506">
    <property type="term" value="F:iron ion binding"/>
    <property type="evidence" value="ECO:0007669"/>
    <property type="project" value="InterPro"/>
</dbReference>
<evidence type="ECO:0000313" key="10">
    <source>
        <dbReference type="Proteomes" id="UP000008744"/>
    </source>
</evidence>
<evidence type="ECO:0000313" key="9">
    <source>
        <dbReference type="EMBL" id="EDW29556.1"/>
    </source>
</evidence>
<dbReference type="AlphaFoldDB" id="B4GZX9"/>
<dbReference type="GO" id="GO:0004656">
    <property type="term" value="F:procollagen-proline 4-dioxygenase activity"/>
    <property type="evidence" value="ECO:0007669"/>
    <property type="project" value="InterPro"/>
</dbReference>
<comment type="cofactor">
    <cofactor evidence="1">
        <name>L-ascorbate</name>
        <dbReference type="ChEBI" id="CHEBI:38290"/>
    </cofactor>
</comment>
<dbReference type="GO" id="GO:0005783">
    <property type="term" value="C:endoplasmic reticulum"/>
    <property type="evidence" value="ECO:0007669"/>
    <property type="project" value="InterPro"/>
</dbReference>
<evidence type="ECO:0000256" key="4">
    <source>
        <dbReference type="ARBA" id="ARBA00022964"/>
    </source>
</evidence>
<sequence>MVKLCLFFLFLMAAVCLQAGAQLQYEAKSHDITISLESLLPMIKLKEAYVNNFKSYEEALKIHLKQVHLAIKHAEDLLSALTAKPGHNLWHQFRLIRHMYWDWPQYFKLMQKVLGSKEIAMSQSRLHEQPTGIDFEEALGAIYKLQTVYSLDPGDMAGGILRGKRYSRKKWGPSECFMFGLVNLYIKHYETAEYWLELALFYYDAHRNQKQFDTMVMKYITILEMLVEATKGFGRFSASIEHAHEVLSIQPDNQYMLKQLSKLQLLESQPFKRSQPEEDVLHLHNLKTLCAMSYPRKVNDVHCRYLRSTPFLQLAPIRQENLDNEAHVYLYHDLFNHEEIEALKSLARPRLKRQKISSNFTCKIAQLSNSAQDIIRTVNRRIQDVSGMDMNEKEVLQVVNYGIAGRYDLDDSAGSAATALIFMSNVQQGGETVFPFLSLRVKPQKGSLLLWRNTDWSVLHNSCPLIIGNMWGELISLYTYMHRLGILKLKF</sequence>
<dbReference type="InterPro" id="IPR013547">
    <property type="entry name" value="P4H_N"/>
</dbReference>
<dbReference type="STRING" id="7234.B4GZX9"/>
<keyword evidence="10" id="KW-1185">Reference proteome</keyword>
<protein>
    <submittedName>
        <fullName evidence="9">GL22696</fullName>
    </submittedName>
</protein>
<evidence type="ECO:0000256" key="3">
    <source>
        <dbReference type="ARBA" id="ARBA00022896"/>
    </source>
</evidence>
<dbReference type="InterPro" id="IPR006620">
    <property type="entry name" value="Pro_4_hyd_alph"/>
</dbReference>
<dbReference type="Pfam" id="PF08336">
    <property type="entry name" value="P4Ha_N"/>
    <property type="match status" value="1"/>
</dbReference>
<keyword evidence="5" id="KW-0560">Oxidoreductase</keyword>
<reference evidence="9 10" key="1">
    <citation type="journal article" date="2007" name="Nature">
        <title>Evolution of genes and genomes on the Drosophila phylogeny.</title>
        <authorList>
            <consortium name="Drosophila 12 Genomes Consortium"/>
            <person name="Clark A.G."/>
            <person name="Eisen M.B."/>
            <person name="Smith D.R."/>
            <person name="Bergman C.M."/>
            <person name="Oliver B."/>
            <person name="Markow T.A."/>
            <person name="Kaufman T.C."/>
            <person name="Kellis M."/>
            <person name="Gelbart W."/>
            <person name="Iyer V.N."/>
            <person name="Pollard D.A."/>
            <person name="Sackton T.B."/>
            <person name="Larracuente A.M."/>
            <person name="Singh N.D."/>
            <person name="Abad J.P."/>
            <person name="Abt D.N."/>
            <person name="Adryan B."/>
            <person name="Aguade M."/>
            <person name="Akashi H."/>
            <person name="Anderson W.W."/>
            <person name="Aquadro C.F."/>
            <person name="Ardell D.H."/>
            <person name="Arguello R."/>
            <person name="Artieri C.G."/>
            <person name="Barbash D.A."/>
            <person name="Barker D."/>
            <person name="Barsanti P."/>
            <person name="Batterham P."/>
            <person name="Batzoglou S."/>
            <person name="Begun D."/>
            <person name="Bhutkar A."/>
            <person name="Blanco E."/>
            <person name="Bosak S.A."/>
            <person name="Bradley R.K."/>
            <person name="Brand A.D."/>
            <person name="Brent M.R."/>
            <person name="Brooks A.N."/>
            <person name="Brown R.H."/>
            <person name="Butlin R.K."/>
            <person name="Caggese C."/>
            <person name="Calvi B.R."/>
            <person name="Bernardo de Carvalho A."/>
            <person name="Caspi A."/>
            <person name="Castrezana S."/>
            <person name="Celniker S.E."/>
            <person name="Chang J.L."/>
            <person name="Chapple C."/>
            <person name="Chatterji S."/>
            <person name="Chinwalla A."/>
            <person name="Civetta A."/>
            <person name="Clifton S.W."/>
            <person name="Comeron J.M."/>
            <person name="Costello J.C."/>
            <person name="Coyne J.A."/>
            <person name="Daub J."/>
            <person name="David R.G."/>
            <person name="Delcher A.L."/>
            <person name="Delehaunty K."/>
            <person name="Do C.B."/>
            <person name="Ebling H."/>
            <person name="Edwards K."/>
            <person name="Eickbush T."/>
            <person name="Evans J.D."/>
            <person name="Filipski A."/>
            <person name="Findeiss S."/>
            <person name="Freyhult E."/>
            <person name="Fulton L."/>
            <person name="Fulton R."/>
            <person name="Garcia A.C."/>
            <person name="Gardiner A."/>
            <person name="Garfield D.A."/>
            <person name="Garvin B.E."/>
            <person name="Gibson G."/>
            <person name="Gilbert D."/>
            <person name="Gnerre S."/>
            <person name="Godfrey J."/>
            <person name="Good R."/>
            <person name="Gotea V."/>
            <person name="Gravely B."/>
            <person name="Greenberg A.J."/>
            <person name="Griffiths-Jones S."/>
            <person name="Gross S."/>
            <person name="Guigo R."/>
            <person name="Gustafson E.A."/>
            <person name="Haerty W."/>
            <person name="Hahn M.W."/>
            <person name="Halligan D.L."/>
            <person name="Halpern A.L."/>
            <person name="Halter G.M."/>
            <person name="Han M.V."/>
            <person name="Heger A."/>
            <person name="Hillier L."/>
            <person name="Hinrichs A.S."/>
            <person name="Holmes I."/>
            <person name="Hoskins R.A."/>
            <person name="Hubisz M.J."/>
            <person name="Hultmark D."/>
            <person name="Huntley M.A."/>
            <person name="Jaffe D.B."/>
            <person name="Jagadeeshan S."/>
            <person name="Jeck W.R."/>
            <person name="Johnson J."/>
            <person name="Jones C.D."/>
            <person name="Jordan W.C."/>
            <person name="Karpen G.H."/>
            <person name="Kataoka E."/>
            <person name="Keightley P.D."/>
            <person name="Kheradpour P."/>
            <person name="Kirkness E.F."/>
            <person name="Koerich L.B."/>
            <person name="Kristiansen K."/>
            <person name="Kudrna D."/>
            <person name="Kulathinal R.J."/>
            <person name="Kumar S."/>
            <person name="Kwok R."/>
            <person name="Lander E."/>
            <person name="Langley C.H."/>
            <person name="Lapoint R."/>
            <person name="Lazzaro B.P."/>
            <person name="Lee S.J."/>
            <person name="Levesque L."/>
            <person name="Li R."/>
            <person name="Lin C.F."/>
            <person name="Lin M.F."/>
            <person name="Lindblad-Toh K."/>
            <person name="Llopart A."/>
            <person name="Long M."/>
            <person name="Low L."/>
            <person name="Lozovsky E."/>
            <person name="Lu J."/>
            <person name="Luo M."/>
            <person name="Machado C.A."/>
            <person name="Makalowski W."/>
            <person name="Marzo M."/>
            <person name="Matsuda M."/>
            <person name="Matzkin L."/>
            <person name="McAllister B."/>
            <person name="McBride C.S."/>
            <person name="McKernan B."/>
            <person name="McKernan K."/>
            <person name="Mendez-Lago M."/>
            <person name="Minx P."/>
            <person name="Mollenhauer M.U."/>
            <person name="Montooth K."/>
            <person name="Mount S.M."/>
            <person name="Mu X."/>
            <person name="Myers E."/>
            <person name="Negre B."/>
            <person name="Newfeld S."/>
            <person name="Nielsen R."/>
            <person name="Noor M.A."/>
            <person name="O'Grady P."/>
            <person name="Pachter L."/>
            <person name="Papaceit M."/>
            <person name="Parisi M.J."/>
            <person name="Parisi M."/>
            <person name="Parts L."/>
            <person name="Pedersen J.S."/>
            <person name="Pesole G."/>
            <person name="Phillippy A.M."/>
            <person name="Ponting C.P."/>
            <person name="Pop M."/>
            <person name="Porcelli D."/>
            <person name="Powell J.R."/>
            <person name="Prohaska S."/>
            <person name="Pruitt K."/>
            <person name="Puig M."/>
            <person name="Quesneville H."/>
            <person name="Ram K.R."/>
            <person name="Rand D."/>
            <person name="Rasmussen M.D."/>
            <person name="Reed L.K."/>
            <person name="Reenan R."/>
            <person name="Reily A."/>
            <person name="Remington K.A."/>
            <person name="Rieger T.T."/>
            <person name="Ritchie M.G."/>
            <person name="Robin C."/>
            <person name="Rogers Y.H."/>
            <person name="Rohde C."/>
            <person name="Rozas J."/>
            <person name="Rubenfield M.J."/>
            <person name="Ruiz A."/>
            <person name="Russo S."/>
            <person name="Salzberg S.L."/>
            <person name="Sanchez-Gracia A."/>
            <person name="Saranga D.J."/>
            <person name="Sato H."/>
            <person name="Schaeffer S.W."/>
            <person name="Schatz M.C."/>
            <person name="Schlenke T."/>
            <person name="Schwartz R."/>
            <person name="Segarra C."/>
            <person name="Singh R.S."/>
            <person name="Sirot L."/>
            <person name="Sirota M."/>
            <person name="Sisneros N.B."/>
            <person name="Smith C.D."/>
            <person name="Smith T.F."/>
            <person name="Spieth J."/>
            <person name="Stage D.E."/>
            <person name="Stark A."/>
            <person name="Stephan W."/>
            <person name="Strausberg R.L."/>
            <person name="Strempel S."/>
            <person name="Sturgill D."/>
            <person name="Sutton G."/>
            <person name="Sutton G.G."/>
            <person name="Tao W."/>
            <person name="Teichmann S."/>
            <person name="Tobari Y.N."/>
            <person name="Tomimura Y."/>
            <person name="Tsolas J.M."/>
            <person name="Valente V.L."/>
            <person name="Venter E."/>
            <person name="Venter J.C."/>
            <person name="Vicario S."/>
            <person name="Vieira F.G."/>
            <person name="Vilella A.J."/>
            <person name="Villasante A."/>
            <person name="Walenz B."/>
            <person name="Wang J."/>
            <person name="Wasserman M."/>
            <person name="Watts T."/>
            <person name="Wilson D."/>
            <person name="Wilson R.K."/>
            <person name="Wing R.A."/>
            <person name="Wolfner M.F."/>
            <person name="Wong A."/>
            <person name="Wong G.K."/>
            <person name="Wu C.I."/>
            <person name="Wu G."/>
            <person name="Yamamoto D."/>
            <person name="Yang H.P."/>
            <person name="Yang S.P."/>
            <person name="Yorke J.A."/>
            <person name="Yoshida K."/>
            <person name="Zdobnov E."/>
            <person name="Zhang P."/>
            <person name="Zhang Y."/>
            <person name="Zimin A.V."/>
            <person name="Baldwin J."/>
            <person name="Abdouelleil A."/>
            <person name="Abdulkadir J."/>
            <person name="Abebe A."/>
            <person name="Abera B."/>
            <person name="Abreu J."/>
            <person name="Acer S.C."/>
            <person name="Aftuck L."/>
            <person name="Alexander A."/>
            <person name="An P."/>
            <person name="Anderson E."/>
            <person name="Anderson S."/>
            <person name="Arachi H."/>
            <person name="Azer M."/>
            <person name="Bachantsang P."/>
            <person name="Barry A."/>
            <person name="Bayul T."/>
            <person name="Berlin A."/>
            <person name="Bessette D."/>
            <person name="Bloom T."/>
            <person name="Blye J."/>
            <person name="Boguslavskiy L."/>
            <person name="Bonnet C."/>
            <person name="Boukhgalter B."/>
            <person name="Bourzgui I."/>
            <person name="Brown A."/>
            <person name="Cahill P."/>
            <person name="Channer S."/>
            <person name="Cheshatsang Y."/>
            <person name="Chuda L."/>
            <person name="Citroen M."/>
            <person name="Collymore A."/>
            <person name="Cooke P."/>
            <person name="Costello M."/>
            <person name="D'Aco K."/>
            <person name="Daza R."/>
            <person name="De Haan G."/>
            <person name="DeGray S."/>
            <person name="DeMaso C."/>
            <person name="Dhargay N."/>
            <person name="Dooley K."/>
            <person name="Dooley E."/>
            <person name="Doricent M."/>
            <person name="Dorje P."/>
            <person name="Dorjee K."/>
            <person name="Dupes A."/>
            <person name="Elong R."/>
            <person name="Falk J."/>
            <person name="Farina A."/>
            <person name="Faro S."/>
            <person name="Ferguson D."/>
            <person name="Fisher S."/>
            <person name="Foley C.D."/>
            <person name="Franke A."/>
            <person name="Friedrich D."/>
            <person name="Gadbois L."/>
            <person name="Gearin G."/>
            <person name="Gearin C.R."/>
            <person name="Giannoukos G."/>
            <person name="Goode T."/>
            <person name="Graham J."/>
            <person name="Grandbois E."/>
            <person name="Grewal S."/>
            <person name="Gyaltsen K."/>
            <person name="Hafez N."/>
            <person name="Hagos B."/>
            <person name="Hall J."/>
            <person name="Henson C."/>
            <person name="Hollinger A."/>
            <person name="Honan T."/>
            <person name="Huard M.D."/>
            <person name="Hughes L."/>
            <person name="Hurhula B."/>
            <person name="Husby M.E."/>
            <person name="Kamat A."/>
            <person name="Kanga B."/>
            <person name="Kashin S."/>
            <person name="Khazanovich D."/>
            <person name="Kisner P."/>
            <person name="Lance K."/>
            <person name="Lara M."/>
            <person name="Lee W."/>
            <person name="Lennon N."/>
            <person name="Letendre F."/>
            <person name="LeVine R."/>
            <person name="Lipovsky A."/>
            <person name="Liu X."/>
            <person name="Liu J."/>
            <person name="Liu S."/>
            <person name="Lokyitsang T."/>
            <person name="Lokyitsang Y."/>
            <person name="Lubonja R."/>
            <person name="Lui A."/>
            <person name="MacDonald P."/>
            <person name="Magnisalis V."/>
            <person name="Maru K."/>
            <person name="Matthews C."/>
            <person name="McCusker W."/>
            <person name="McDonough S."/>
            <person name="Mehta T."/>
            <person name="Meldrim J."/>
            <person name="Meneus L."/>
            <person name="Mihai O."/>
            <person name="Mihalev A."/>
            <person name="Mihova T."/>
            <person name="Mittelman R."/>
            <person name="Mlenga V."/>
            <person name="Montmayeur A."/>
            <person name="Mulrain L."/>
            <person name="Navidi A."/>
            <person name="Naylor J."/>
            <person name="Negash T."/>
            <person name="Nguyen T."/>
            <person name="Nguyen N."/>
            <person name="Nicol R."/>
            <person name="Norbu C."/>
            <person name="Norbu N."/>
            <person name="Novod N."/>
            <person name="O'Neill B."/>
            <person name="Osman S."/>
            <person name="Markiewicz E."/>
            <person name="Oyono O.L."/>
            <person name="Patti C."/>
            <person name="Phunkhang P."/>
            <person name="Pierre F."/>
            <person name="Priest M."/>
            <person name="Raghuraman S."/>
            <person name="Rege F."/>
            <person name="Reyes R."/>
            <person name="Rise C."/>
            <person name="Rogov P."/>
            <person name="Ross K."/>
            <person name="Ryan E."/>
            <person name="Settipalli S."/>
            <person name="Shea T."/>
            <person name="Sherpa N."/>
            <person name="Shi L."/>
            <person name="Shih D."/>
            <person name="Sparrow T."/>
            <person name="Spaulding J."/>
            <person name="Stalker J."/>
            <person name="Stange-Thomann N."/>
            <person name="Stavropoulos S."/>
            <person name="Stone C."/>
            <person name="Strader C."/>
            <person name="Tesfaye S."/>
            <person name="Thomson T."/>
            <person name="Thoulutsang Y."/>
            <person name="Thoulutsang D."/>
            <person name="Topham K."/>
            <person name="Topping I."/>
            <person name="Tsamla T."/>
            <person name="Vassiliev H."/>
            <person name="Vo A."/>
            <person name="Wangchuk T."/>
            <person name="Wangdi T."/>
            <person name="Weiand M."/>
            <person name="Wilkinson J."/>
            <person name="Wilson A."/>
            <person name="Yadav S."/>
            <person name="Young G."/>
            <person name="Yu Q."/>
            <person name="Zembek L."/>
            <person name="Zhong D."/>
            <person name="Zimmer A."/>
            <person name="Zwirko Z."/>
            <person name="Jaffe D.B."/>
            <person name="Alvarez P."/>
            <person name="Brockman W."/>
            <person name="Butler J."/>
            <person name="Chin C."/>
            <person name="Gnerre S."/>
            <person name="Grabherr M."/>
            <person name="Kleber M."/>
            <person name="Mauceli E."/>
            <person name="MacCallum I."/>
        </authorList>
    </citation>
    <scope>NUCLEOTIDE SEQUENCE [LARGE SCALE GENOMIC DNA]</scope>
    <source>
        <strain evidence="10">MSH-3 / Tucson 14011-0111.49</strain>
    </source>
</reference>
<feature type="chain" id="PRO_5002807764" evidence="7">
    <location>
        <begin position="22"/>
        <end position="491"/>
    </location>
</feature>